<dbReference type="Pfam" id="PF23598">
    <property type="entry name" value="LRR_14"/>
    <property type="match status" value="1"/>
</dbReference>
<evidence type="ECO:0000256" key="7">
    <source>
        <dbReference type="ARBA" id="ARBA00022692"/>
    </source>
</evidence>
<dbReference type="InterPro" id="IPR011009">
    <property type="entry name" value="Kinase-like_dom_sf"/>
</dbReference>
<dbReference type="InterPro" id="IPR000719">
    <property type="entry name" value="Prot_kinase_dom"/>
</dbReference>
<evidence type="ECO:0000256" key="4">
    <source>
        <dbReference type="ARBA" id="ARBA00022527"/>
    </source>
</evidence>
<evidence type="ECO:0000256" key="15">
    <source>
        <dbReference type="ARBA" id="ARBA00023170"/>
    </source>
</evidence>
<keyword evidence="10 19" id="KW-0547">Nucleotide-binding</keyword>
<evidence type="ECO:0000313" key="24">
    <source>
        <dbReference type="Proteomes" id="UP001642487"/>
    </source>
</evidence>
<dbReference type="PROSITE" id="PS50011">
    <property type="entry name" value="PROTEIN_KINASE_DOM"/>
    <property type="match status" value="1"/>
</dbReference>
<keyword evidence="14 20" id="KW-0472">Membrane</keyword>
<feature type="binding site" evidence="19">
    <location>
        <position position="715"/>
    </location>
    <ligand>
        <name>ATP</name>
        <dbReference type="ChEBI" id="CHEBI:30616"/>
    </ligand>
</feature>
<keyword evidence="13 20" id="KW-1133">Transmembrane helix</keyword>
<evidence type="ECO:0000256" key="18">
    <source>
        <dbReference type="ARBA" id="ARBA00048679"/>
    </source>
</evidence>
<dbReference type="Pfam" id="PF00560">
    <property type="entry name" value="LRR_1"/>
    <property type="match status" value="5"/>
</dbReference>
<evidence type="ECO:0000256" key="3">
    <source>
        <dbReference type="ARBA" id="ARBA00012513"/>
    </source>
</evidence>
<dbReference type="SUPFAM" id="SSF56112">
    <property type="entry name" value="Protein kinase-like (PK-like)"/>
    <property type="match status" value="1"/>
</dbReference>
<dbReference type="InterPro" id="IPR013210">
    <property type="entry name" value="LRR_N_plant-typ"/>
</dbReference>
<evidence type="ECO:0000256" key="16">
    <source>
        <dbReference type="ARBA" id="ARBA00023180"/>
    </source>
</evidence>
<reference evidence="23 24" key="1">
    <citation type="submission" date="2024-03" db="EMBL/GenBank/DDBJ databases">
        <authorList>
            <person name="Gkanogiannis A."/>
            <person name="Becerra Lopez-Lavalle L."/>
        </authorList>
    </citation>
    <scope>NUCLEOTIDE SEQUENCE [LARGE SCALE GENOMIC DNA]</scope>
</reference>
<keyword evidence="9" id="KW-0677">Repeat</keyword>
<dbReference type="InterPro" id="IPR051716">
    <property type="entry name" value="Plant_RL_S/T_kinase"/>
</dbReference>
<dbReference type="InterPro" id="IPR001611">
    <property type="entry name" value="Leu-rich_rpt"/>
</dbReference>
<dbReference type="SMART" id="SM00220">
    <property type="entry name" value="S_TKc"/>
    <property type="match status" value="1"/>
</dbReference>
<dbReference type="InterPro" id="IPR003591">
    <property type="entry name" value="Leu-rich_rpt_typical-subtyp"/>
</dbReference>
<evidence type="ECO:0000256" key="10">
    <source>
        <dbReference type="ARBA" id="ARBA00022741"/>
    </source>
</evidence>
<keyword evidence="12 19" id="KW-0067">ATP-binding</keyword>
<keyword evidence="24" id="KW-1185">Reference proteome</keyword>
<keyword evidence="4" id="KW-0723">Serine/threonine-protein kinase</keyword>
<dbReference type="Gene3D" id="3.30.200.20">
    <property type="entry name" value="Phosphorylase Kinase, domain 1"/>
    <property type="match status" value="1"/>
</dbReference>
<evidence type="ECO:0000313" key="23">
    <source>
        <dbReference type="EMBL" id="CAK9318375.1"/>
    </source>
</evidence>
<evidence type="ECO:0000259" key="22">
    <source>
        <dbReference type="PROSITE" id="PS50011"/>
    </source>
</evidence>
<keyword evidence="6" id="KW-0808">Transferase</keyword>
<dbReference type="EMBL" id="OZ021737">
    <property type="protein sequence ID" value="CAK9318375.1"/>
    <property type="molecule type" value="Genomic_DNA"/>
</dbReference>
<comment type="catalytic activity">
    <reaction evidence="18">
        <text>L-seryl-[protein] + ATP = O-phospho-L-seryl-[protein] + ADP + H(+)</text>
        <dbReference type="Rhea" id="RHEA:17989"/>
        <dbReference type="Rhea" id="RHEA-COMP:9863"/>
        <dbReference type="Rhea" id="RHEA-COMP:11604"/>
        <dbReference type="ChEBI" id="CHEBI:15378"/>
        <dbReference type="ChEBI" id="CHEBI:29999"/>
        <dbReference type="ChEBI" id="CHEBI:30616"/>
        <dbReference type="ChEBI" id="CHEBI:83421"/>
        <dbReference type="ChEBI" id="CHEBI:456216"/>
        <dbReference type="EC" id="2.7.11.1"/>
    </reaction>
</comment>
<keyword evidence="8 21" id="KW-0732">Signal</keyword>
<comment type="subcellular location">
    <subcellularLocation>
        <location evidence="1">Cell membrane</location>
    </subcellularLocation>
    <subcellularLocation>
        <location evidence="2">Membrane</location>
        <topology evidence="2">Single-pass type I membrane protein</topology>
    </subcellularLocation>
</comment>
<evidence type="ECO:0000256" key="2">
    <source>
        <dbReference type="ARBA" id="ARBA00004479"/>
    </source>
</evidence>
<evidence type="ECO:0000256" key="12">
    <source>
        <dbReference type="ARBA" id="ARBA00022840"/>
    </source>
</evidence>
<dbReference type="PROSITE" id="PS00107">
    <property type="entry name" value="PROTEIN_KINASE_ATP"/>
    <property type="match status" value="1"/>
</dbReference>
<evidence type="ECO:0000256" key="19">
    <source>
        <dbReference type="PROSITE-ProRule" id="PRU10141"/>
    </source>
</evidence>
<accession>A0ABP0YD18</accession>
<dbReference type="InterPro" id="IPR017441">
    <property type="entry name" value="Protein_kinase_ATP_BS"/>
</dbReference>
<dbReference type="Gene3D" id="1.10.510.10">
    <property type="entry name" value="Transferase(Phosphotransferase) domain 1"/>
    <property type="match status" value="1"/>
</dbReference>
<dbReference type="SUPFAM" id="SSF52058">
    <property type="entry name" value="L domain-like"/>
    <property type="match status" value="2"/>
</dbReference>
<sequence length="965" mass="106425">MATQKKELLSVSFTTSFLLLLSLFKTIEASDIEAEALLRWKQSLPQQSILDSWVIETSSQNSSVLSPCQWKGIICNNEGNVDEIDLAYTGLTGTLEKLNFSCFSSLISLDLKVNNLSGLIPPSIGVLSKLQYLDLSTNYFNSTIPLSLANLTQLLELDLSRNFITGSLDSRLFPDGFSNSNKGLRSLRNFLLQDTLLEGSVPEEMGNVKSLNLIAFDRSQFSGEIPESIGNLSNLNVLRLNVNYFSGEIPKSIGNLKNLTDLRLFINYLSGEVPQNLGNVSSLTVLHLAQNFFIGNLPPEVCKGGKLVNFSTAYNSFSGPIPSSLKNCPSLFRVLMQNNSLTGSLDRDFGVYPSLNYIDLGYNLLEGRVSPNWGESKNLTVLRIDGNKISGEIPEEITKLENLVELELSYNNLSGFMPKSIGDLLRLSVLGLSNNRFSGPLPEGIGSLGNLECLDIALNKFSGSIPSEIAELSRLQYLSLRGNQFNGSIPYNIGILDSIQILVDLSNNSLSGEIPSSLGNLKALENLNLSHNNLSGSVPDSLGTMVSLIYIDLSYNNLEGPLPDEGIFKRADPSAFSNNKGLCGNNIKGLPSCNGDDHNELNDNGGSTKEKKLVTILILTLVGTVLICLVLYGTVTYVVCKKTEQVSDWHTTLVKERATTTRFQDTWYFVKGKVVYSNIIEATKDFDDDYCIGQGGSGKVYKVETPEGAEFAVKKLHYSWDDNEMRNENWNNFGKEARGLTEIRHGNIVRLLGFCCKKVHTFLVYDYIEIRGSLAHILSNAKEAIQLDWSNRIQAVKGTARALSFLHHNCKPPIIHRNITTNNVLIDTRFKPHISDFATATFFRVNASNSTLVGGTTGYIAPEIAYTPVVTKKCDVYSFGVVALEVLLGKHPRELILKLHSSSENNIIDLKDILDSRLQFPQTQKIVTALSMIMNLAISCVHTNPQSRPTMYNVNRLLEMHAAVG</sequence>
<evidence type="ECO:0000256" key="14">
    <source>
        <dbReference type="ARBA" id="ARBA00023136"/>
    </source>
</evidence>
<feature type="transmembrane region" description="Helical" evidence="20">
    <location>
        <begin position="613"/>
        <end position="640"/>
    </location>
</feature>
<feature type="domain" description="Protein kinase" evidence="22">
    <location>
        <begin position="686"/>
        <end position="964"/>
    </location>
</feature>
<dbReference type="PANTHER" id="PTHR48053:SF158">
    <property type="entry name" value="MDIS1-INTERACTING RECEPTOR LIKE KINASE 2-LIKE"/>
    <property type="match status" value="1"/>
</dbReference>
<gene>
    <name evidence="23" type="ORF">CITCOLO1_LOCUS10339</name>
</gene>
<dbReference type="Proteomes" id="UP001642487">
    <property type="component" value="Chromosome 3"/>
</dbReference>
<evidence type="ECO:0000256" key="11">
    <source>
        <dbReference type="ARBA" id="ARBA00022777"/>
    </source>
</evidence>
<dbReference type="SMART" id="SM00369">
    <property type="entry name" value="LRR_TYP"/>
    <property type="match status" value="9"/>
</dbReference>
<keyword evidence="7 20" id="KW-0812">Transmembrane</keyword>
<comment type="catalytic activity">
    <reaction evidence="17">
        <text>L-threonyl-[protein] + ATP = O-phospho-L-threonyl-[protein] + ADP + H(+)</text>
        <dbReference type="Rhea" id="RHEA:46608"/>
        <dbReference type="Rhea" id="RHEA-COMP:11060"/>
        <dbReference type="Rhea" id="RHEA-COMP:11605"/>
        <dbReference type="ChEBI" id="CHEBI:15378"/>
        <dbReference type="ChEBI" id="CHEBI:30013"/>
        <dbReference type="ChEBI" id="CHEBI:30616"/>
        <dbReference type="ChEBI" id="CHEBI:61977"/>
        <dbReference type="ChEBI" id="CHEBI:456216"/>
        <dbReference type="EC" id="2.7.11.1"/>
    </reaction>
</comment>
<evidence type="ECO:0000256" key="21">
    <source>
        <dbReference type="SAM" id="SignalP"/>
    </source>
</evidence>
<evidence type="ECO:0000256" key="1">
    <source>
        <dbReference type="ARBA" id="ARBA00004236"/>
    </source>
</evidence>
<evidence type="ECO:0000256" key="17">
    <source>
        <dbReference type="ARBA" id="ARBA00047899"/>
    </source>
</evidence>
<keyword evidence="16" id="KW-0325">Glycoprotein</keyword>
<feature type="signal peptide" evidence="21">
    <location>
        <begin position="1"/>
        <end position="29"/>
    </location>
</feature>
<evidence type="ECO:0000256" key="13">
    <source>
        <dbReference type="ARBA" id="ARBA00022989"/>
    </source>
</evidence>
<dbReference type="Pfam" id="PF00069">
    <property type="entry name" value="Pkinase"/>
    <property type="match status" value="1"/>
</dbReference>
<name>A0ABP0YD18_9ROSI</name>
<evidence type="ECO:0000256" key="8">
    <source>
        <dbReference type="ARBA" id="ARBA00022729"/>
    </source>
</evidence>
<keyword evidence="15" id="KW-0675">Receptor</keyword>
<organism evidence="23 24">
    <name type="scientific">Citrullus colocynthis</name>
    <name type="common">colocynth</name>
    <dbReference type="NCBI Taxonomy" id="252529"/>
    <lineage>
        <taxon>Eukaryota</taxon>
        <taxon>Viridiplantae</taxon>
        <taxon>Streptophyta</taxon>
        <taxon>Embryophyta</taxon>
        <taxon>Tracheophyta</taxon>
        <taxon>Spermatophyta</taxon>
        <taxon>Magnoliopsida</taxon>
        <taxon>eudicotyledons</taxon>
        <taxon>Gunneridae</taxon>
        <taxon>Pentapetalae</taxon>
        <taxon>rosids</taxon>
        <taxon>fabids</taxon>
        <taxon>Cucurbitales</taxon>
        <taxon>Cucurbitaceae</taxon>
        <taxon>Benincaseae</taxon>
        <taxon>Citrullus</taxon>
    </lineage>
</organism>
<dbReference type="InterPro" id="IPR055414">
    <property type="entry name" value="LRR_R13L4/SHOC2-like"/>
</dbReference>
<keyword evidence="11" id="KW-0418">Kinase</keyword>
<dbReference type="EC" id="2.7.11.1" evidence="3"/>
<keyword evidence="5" id="KW-0433">Leucine-rich repeat</keyword>
<proteinExistence type="predicted"/>
<evidence type="ECO:0000256" key="6">
    <source>
        <dbReference type="ARBA" id="ARBA00022679"/>
    </source>
</evidence>
<dbReference type="Pfam" id="PF08263">
    <property type="entry name" value="LRRNT_2"/>
    <property type="match status" value="1"/>
</dbReference>
<feature type="chain" id="PRO_5045116140" description="non-specific serine/threonine protein kinase" evidence="21">
    <location>
        <begin position="30"/>
        <end position="965"/>
    </location>
</feature>
<evidence type="ECO:0000256" key="5">
    <source>
        <dbReference type="ARBA" id="ARBA00022614"/>
    </source>
</evidence>
<evidence type="ECO:0000256" key="20">
    <source>
        <dbReference type="SAM" id="Phobius"/>
    </source>
</evidence>
<evidence type="ECO:0000256" key="9">
    <source>
        <dbReference type="ARBA" id="ARBA00022737"/>
    </source>
</evidence>
<dbReference type="InterPro" id="IPR032675">
    <property type="entry name" value="LRR_dom_sf"/>
</dbReference>
<protein>
    <recommendedName>
        <fullName evidence="3">non-specific serine/threonine protein kinase</fullName>
        <ecNumber evidence="3">2.7.11.1</ecNumber>
    </recommendedName>
</protein>
<dbReference type="PANTHER" id="PTHR48053">
    <property type="entry name" value="LEUCINE RICH REPEAT FAMILY PROTEIN, EXPRESSED"/>
    <property type="match status" value="1"/>
</dbReference>
<dbReference type="Gene3D" id="3.80.10.10">
    <property type="entry name" value="Ribonuclease Inhibitor"/>
    <property type="match status" value="3"/>
</dbReference>